<keyword evidence="1" id="KW-1133">Transmembrane helix</keyword>
<protein>
    <recommendedName>
        <fullName evidence="2">EamA domain-containing protein</fullName>
    </recommendedName>
</protein>
<gene>
    <name evidence="3" type="ORF">ECRASSUSDP1_LOCUS6903</name>
</gene>
<organism evidence="3 4">
    <name type="scientific">Euplotes crassus</name>
    <dbReference type="NCBI Taxonomy" id="5936"/>
    <lineage>
        <taxon>Eukaryota</taxon>
        <taxon>Sar</taxon>
        <taxon>Alveolata</taxon>
        <taxon>Ciliophora</taxon>
        <taxon>Intramacronucleata</taxon>
        <taxon>Spirotrichea</taxon>
        <taxon>Hypotrichia</taxon>
        <taxon>Euplotida</taxon>
        <taxon>Euplotidae</taxon>
        <taxon>Moneuplotes</taxon>
    </lineage>
</organism>
<evidence type="ECO:0000259" key="2">
    <source>
        <dbReference type="Pfam" id="PF00892"/>
    </source>
</evidence>
<feature type="transmembrane region" description="Helical" evidence="1">
    <location>
        <begin position="266"/>
        <end position="286"/>
    </location>
</feature>
<name>A0AAD1X973_EUPCR</name>
<keyword evidence="1" id="KW-0472">Membrane</keyword>
<feature type="transmembrane region" description="Helical" evidence="1">
    <location>
        <begin position="84"/>
        <end position="102"/>
    </location>
</feature>
<dbReference type="EMBL" id="CAMPGE010006707">
    <property type="protein sequence ID" value="CAI2365587.1"/>
    <property type="molecule type" value="Genomic_DNA"/>
</dbReference>
<dbReference type="InterPro" id="IPR037185">
    <property type="entry name" value="EmrE-like"/>
</dbReference>
<feature type="transmembrane region" description="Helical" evidence="1">
    <location>
        <begin position="114"/>
        <end position="132"/>
    </location>
</feature>
<feature type="transmembrane region" description="Helical" evidence="1">
    <location>
        <begin position="195"/>
        <end position="215"/>
    </location>
</feature>
<accession>A0AAD1X973</accession>
<feature type="domain" description="EamA" evidence="2">
    <location>
        <begin position="37"/>
        <end position="156"/>
    </location>
</feature>
<dbReference type="Pfam" id="PF00892">
    <property type="entry name" value="EamA"/>
    <property type="match status" value="1"/>
</dbReference>
<feature type="transmembrane region" description="Helical" evidence="1">
    <location>
        <begin position="144"/>
        <end position="162"/>
    </location>
</feature>
<comment type="caution">
    <text evidence="3">The sequence shown here is derived from an EMBL/GenBank/DDBJ whole genome shotgun (WGS) entry which is preliminary data.</text>
</comment>
<evidence type="ECO:0000313" key="3">
    <source>
        <dbReference type="EMBL" id="CAI2365587.1"/>
    </source>
</evidence>
<feature type="transmembrane region" description="Helical" evidence="1">
    <location>
        <begin position="12"/>
        <end position="35"/>
    </location>
</feature>
<evidence type="ECO:0000256" key="1">
    <source>
        <dbReference type="SAM" id="Phobius"/>
    </source>
</evidence>
<proteinExistence type="predicted"/>
<feature type="transmembrane region" description="Helical" evidence="1">
    <location>
        <begin position="168"/>
        <end position="188"/>
    </location>
</feature>
<dbReference type="AlphaFoldDB" id="A0AAD1X973"/>
<reference evidence="3" key="1">
    <citation type="submission" date="2023-07" db="EMBL/GenBank/DDBJ databases">
        <authorList>
            <consortium name="AG Swart"/>
            <person name="Singh M."/>
            <person name="Singh A."/>
            <person name="Seah K."/>
            <person name="Emmerich C."/>
        </authorList>
    </citation>
    <scope>NUCLEOTIDE SEQUENCE</scope>
    <source>
        <strain evidence="3">DP1</strain>
    </source>
</reference>
<dbReference type="Proteomes" id="UP001295684">
    <property type="component" value="Unassembled WGS sequence"/>
</dbReference>
<evidence type="ECO:0000313" key="4">
    <source>
        <dbReference type="Proteomes" id="UP001295684"/>
    </source>
</evidence>
<dbReference type="InterPro" id="IPR000620">
    <property type="entry name" value="EamA_dom"/>
</dbReference>
<dbReference type="GO" id="GO:0016020">
    <property type="term" value="C:membrane"/>
    <property type="evidence" value="ECO:0007669"/>
    <property type="project" value="InterPro"/>
</dbReference>
<keyword evidence="4" id="KW-1185">Reference proteome</keyword>
<feature type="transmembrane region" description="Helical" evidence="1">
    <location>
        <begin position="55"/>
        <end position="72"/>
    </location>
</feature>
<dbReference type="SUPFAM" id="SSF103481">
    <property type="entry name" value="Multidrug resistance efflux transporter EmrE"/>
    <property type="match status" value="1"/>
</dbReference>
<keyword evidence="1" id="KW-0812">Transmembrane</keyword>
<sequence>MKSSNLSKELVVSYLTFDHMIFALMLLIQLFNAAYDIYAAGTVMTQLGSRRSLTFLHRFIWMAILSCIVSVLKKQMRLPTSKELPHLLLAGVLHLFLGYTLFAKTTYIFDLHIVILWQPIFPVIIMSCAIFLRMDKWTPFKIAGAVVSIVGCIGLIISINIFGEEFHLNFFILPHIIAAAVGAINLSLSLKGGMPIFTFCFWMAIVGAICCFAYYSLQYSLHPTPPFFSYTYQLGLLNMGMTFSIRVILDTVGESIFIYIVSKNQIVLASVYSSLFSIFVIIIYILQRHYSWFLFPYMFMVYLGFTLITYDKKRISKIEISKTVSFRYYAKLDCDQDARLSNNFALDTGLIEHKLLKTRKSISIHPNTGLSKTTCTVRSSLLLSKDKLDQMKPSMLNKSRRGQPKCQYRTSLN</sequence>
<feature type="transmembrane region" description="Helical" evidence="1">
    <location>
        <begin position="292"/>
        <end position="310"/>
    </location>
</feature>